<keyword evidence="2" id="KW-1185">Reference proteome</keyword>
<dbReference type="AlphaFoldDB" id="A0A6S7BCS0"/>
<sequence>MAKSFVYARFDCTPRHDAGVYRVPDAEGDCVDAVDAICREAVLQAKIRTLEVQLKEAQEITVTSDKDGNVVAVTRTDKEGRIVRTLWER</sequence>
<protein>
    <submittedName>
        <fullName evidence="1">Uncharacterized protein</fullName>
    </submittedName>
</protein>
<reference evidence="1 2" key="1">
    <citation type="submission" date="2020-04" db="EMBL/GenBank/DDBJ databases">
        <authorList>
            <person name="De Canck E."/>
        </authorList>
    </citation>
    <scope>NUCLEOTIDE SEQUENCE [LARGE SCALE GENOMIC DNA]</scope>
    <source>
        <strain evidence="1 2">LMG 28138</strain>
    </source>
</reference>
<evidence type="ECO:0000313" key="1">
    <source>
        <dbReference type="EMBL" id="CAB3795604.1"/>
    </source>
</evidence>
<dbReference type="Proteomes" id="UP000494115">
    <property type="component" value="Unassembled WGS sequence"/>
</dbReference>
<proteinExistence type="predicted"/>
<gene>
    <name evidence="1" type="ORF">LMG28138_03913</name>
</gene>
<dbReference type="EMBL" id="CADIKM010000021">
    <property type="protein sequence ID" value="CAB3795604.1"/>
    <property type="molecule type" value="Genomic_DNA"/>
</dbReference>
<evidence type="ECO:0000313" key="2">
    <source>
        <dbReference type="Proteomes" id="UP000494115"/>
    </source>
</evidence>
<name>A0A6S7BCS0_9BURK</name>
<organism evidence="1 2">
    <name type="scientific">Pararobbsia alpina</name>
    <dbReference type="NCBI Taxonomy" id="621374"/>
    <lineage>
        <taxon>Bacteria</taxon>
        <taxon>Pseudomonadati</taxon>
        <taxon>Pseudomonadota</taxon>
        <taxon>Betaproteobacteria</taxon>
        <taxon>Burkholderiales</taxon>
        <taxon>Burkholderiaceae</taxon>
        <taxon>Pararobbsia</taxon>
    </lineage>
</organism>
<accession>A0A6S7BCS0</accession>